<feature type="transmembrane region" description="Helical" evidence="1">
    <location>
        <begin position="43"/>
        <end position="60"/>
    </location>
</feature>
<organism evidence="3 4">
    <name type="scientific">Exilibacterium tricleocarpae</name>
    <dbReference type="NCBI Taxonomy" id="2591008"/>
    <lineage>
        <taxon>Bacteria</taxon>
        <taxon>Pseudomonadati</taxon>
        <taxon>Pseudomonadota</taxon>
        <taxon>Gammaproteobacteria</taxon>
        <taxon>Cellvibrionales</taxon>
        <taxon>Cellvibrionaceae</taxon>
        <taxon>Exilibacterium</taxon>
    </lineage>
</organism>
<feature type="domain" description="VIT" evidence="2">
    <location>
        <begin position="272"/>
        <end position="401"/>
    </location>
</feature>
<dbReference type="PROSITE" id="PS51468">
    <property type="entry name" value="VIT"/>
    <property type="match status" value="1"/>
</dbReference>
<keyword evidence="1" id="KW-1133">Transmembrane helix</keyword>
<evidence type="ECO:0000313" key="4">
    <source>
        <dbReference type="Proteomes" id="UP000319732"/>
    </source>
</evidence>
<dbReference type="OrthoDB" id="7592964at2"/>
<dbReference type="Pfam" id="PF08487">
    <property type="entry name" value="VIT"/>
    <property type="match status" value="1"/>
</dbReference>
<accession>A0A545TAE9</accession>
<evidence type="ECO:0000256" key="1">
    <source>
        <dbReference type="SAM" id="Phobius"/>
    </source>
</evidence>
<feature type="transmembrane region" description="Helical" evidence="1">
    <location>
        <begin position="72"/>
        <end position="93"/>
    </location>
</feature>
<feature type="transmembrane region" description="Helical" evidence="1">
    <location>
        <begin position="99"/>
        <end position="126"/>
    </location>
</feature>
<evidence type="ECO:0000313" key="3">
    <source>
        <dbReference type="EMBL" id="TQV74191.1"/>
    </source>
</evidence>
<dbReference type="RefSeq" id="WP_142905414.1">
    <property type="nucleotide sequence ID" value="NZ_ML660096.1"/>
</dbReference>
<keyword evidence="1" id="KW-0472">Membrane</keyword>
<feature type="transmembrane region" description="Helical" evidence="1">
    <location>
        <begin position="147"/>
        <end position="168"/>
    </location>
</feature>
<sequence>METKKTPGWILFALGVAYPVGVICFEVSTKLCAEIFFDPLPSIWHGILVAAVPLSNFLLWRQLRDGRLRHSVILSLLAGLAIGVAAVYTLMFLPLTPLAAIAILYFGAGLLPLAPLVSLVVTIIFYRRYCAAAAGQNMRVVSQWRGILTGLLILVVMDIPAAATHLGIRWAASPSAAESLQGVRLLRLLGDEEIILRRSYDRTGRPAGPLSFALMLFGREVFLFSPLKSTPVDKVREIFYRVTGEPFNSRPPPYAGGPWRRANEEFEFDRDQGGTAIGGIVKGLHLTSSRIDGSLDSEEGVAYLEWTLEFTNTSSRQREARLQLALPPGGVVSRATLWIDGEEREAAFAGRAQVRRAYESVVRRLQDPLLVTTRGTDRVQAQAFPVMSSGGTIKFRLGITAPLELLDRDQVRLILPAIADRNFSIDAGLEHALWLESRQSLQTNLPRVDLQKVHESLFRVQAGVDDAALSRSRRVITAARDTGTARRWAAVEGGPPVVQEVIEQDTVAAAALMIVLDGSRQAGAVVEVLGAVFKHIPAGARVGLVIAAEEGAQVPIAAWTPAQQQLFQHALEATEFTGGQDNAPALAQALRQLERYENGELLWVHRPQPIEFAGSAAAFEQTLGRLTRLPRIALYSLAPGPNQLLAHGNWSLSARTLPRLATIADDLAGYFEIALSPARRYTYNRYQSAELEGITQGSAHIARLWARDRVGELVRQGDETQRQNAVDIAAAHQLVTAVSGAVVLENAGQYRANNLEPVAANSVPTIPEPEQWLLALVVVAIMLWLMRRDLLGWKSAMRPPGI</sequence>
<keyword evidence="1" id="KW-0812">Transmembrane</keyword>
<dbReference type="AlphaFoldDB" id="A0A545TAE9"/>
<name>A0A545TAE9_9GAMM</name>
<feature type="transmembrane region" description="Helical" evidence="1">
    <location>
        <begin position="9"/>
        <end position="31"/>
    </location>
</feature>
<gene>
    <name evidence="3" type="ORF">FKG94_16420</name>
</gene>
<protein>
    <recommendedName>
        <fullName evidence="2">VIT domain-containing protein</fullName>
    </recommendedName>
</protein>
<keyword evidence="4" id="KW-1185">Reference proteome</keyword>
<dbReference type="Proteomes" id="UP000319732">
    <property type="component" value="Unassembled WGS sequence"/>
</dbReference>
<dbReference type="EMBL" id="VHSG01000017">
    <property type="protein sequence ID" value="TQV74191.1"/>
    <property type="molecule type" value="Genomic_DNA"/>
</dbReference>
<proteinExistence type="predicted"/>
<reference evidence="3 4" key="1">
    <citation type="submission" date="2019-06" db="EMBL/GenBank/DDBJ databases">
        <title>Whole genome sequence for Cellvibrionaceae sp. R142.</title>
        <authorList>
            <person name="Wang G."/>
        </authorList>
    </citation>
    <scope>NUCLEOTIDE SEQUENCE [LARGE SCALE GENOMIC DNA]</scope>
    <source>
        <strain evidence="3 4">R142</strain>
    </source>
</reference>
<dbReference type="InterPro" id="IPR013694">
    <property type="entry name" value="VIT"/>
</dbReference>
<comment type="caution">
    <text evidence="3">The sequence shown here is derived from an EMBL/GenBank/DDBJ whole genome shotgun (WGS) entry which is preliminary data.</text>
</comment>
<evidence type="ECO:0000259" key="2">
    <source>
        <dbReference type="PROSITE" id="PS51468"/>
    </source>
</evidence>